<name>S6AKM3_METRE</name>
<dbReference type="PATRIC" id="fig|1245471.3.peg.3492"/>
<dbReference type="Proteomes" id="UP000015503">
    <property type="component" value="Chromosome"/>
</dbReference>
<proteinExistence type="predicted"/>
<evidence type="ECO:0000256" key="1">
    <source>
        <dbReference type="SAM" id="SignalP"/>
    </source>
</evidence>
<dbReference type="KEGG" id="pre:PCA10_34530"/>
<evidence type="ECO:0000313" key="3">
    <source>
        <dbReference type="Proteomes" id="UP000015503"/>
    </source>
</evidence>
<keyword evidence="1" id="KW-0732">Signal</keyword>
<gene>
    <name evidence="2" type="ORF">PCA10_34530</name>
</gene>
<feature type="signal peptide" evidence="1">
    <location>
        <begin position="1"/>
        <end position="23"/>
    </location>
</feature>
<dbReference type="AlphaFoldDB" id="S6AKM3"/>
<organism evidence="2 3">
    <name type="scientific">Metapseudomonas resinovorans NBRC 106553</name>
    <dbReference type="NCBI Taxonomy" id="1245471"/>
    <lineage>
        <taxon>Bacteria</taxon>
        <taxon>Pseudomonadati</taxon>
        <taxon>Pseudomonadota</taxon>
        <taxon>Gammaproteobacteria</taxon>
        <taxon>Pseudomonadales</taxon>
        <taxon>Pseudomonadaceae</taxon>
        <taxon>Metapseudomonas</taxon>
    </lineage>
</organism>
<dbReference type="RefSeq" id="WP_016493330.1">
    <property type="nucleotide sequence ID" value="NC_021499.1"/>
</dbReference>
<feature type="chain" id="PRO_5004535658" evidence="1">
    <location>
        <begin position="24"/>
        <end position="114"/>
    </location>
</feature>
<dbReference type="STRING" id="1245471.PCA10_34530"/>
<protein>
    <submittedName>
        <fullName evidence="2">Uncharacterized protein</fullName>
    </submittedName>
</protein>
<reference evidence="2 3" key="1">
    <citation type="journal article" date="2013" name="Genome Announc.">
        <title>Complete Genome Sequence of the Carbazole Degrader Pseudomonas resinovorans Strain CA10 (NBRC 106553).</title>
        <authorList>
            <person name="Shintani M."/>
            <person name="Hosoyama A."/>
            <person name="Ohji S."/>
            <person name="Tsuchikane K."/>
            <person name="Takarada H."/>
            <person name="Yamazoe A."/>
            <person name="Fujita N."/>
            <person name="Nojiri H."/>
        </authorList>
    </citation>
    <scope>NUCLEOTIDE SEQUENCE [LARGE SCALE GENOMIC DNA]</scope>
    <source>
        <strain evidence="2 3">NBRC 106553</strain>
    </source>
</reference>
<sequence>MNRRLRILLVLLISLALPLSGMAGIEAPTEPCPMQAAGMSQMADMDMDCCQDHGKLAEHGKKACKTGQECKTGSMLQVSSLKPPVTLTGPVLADTYPAAVPDRSPADLWRPPCA</sequence>
<dbReference type="HOGENOM" id="CLU_168189_0_0_6"/>
<dbReference type="EMBL" id="AP013068">
    <property type="protein sequence ID" value="BAN49185.1"/>
    <property type="molecule type" value="Genomic_DNA"/>
</dbReference>
<dbReference type="OrthoDB" id="6162547at2"/>
<evidence type="ECO:0000313" key="2">
    <source>
        <dbReference type="EMBL" id="BAN49185.1"/>
    </source>
</evidence>
<keyword evidence="3" id="KW-1185">Reference proteome</keyword>
<dbReference type="eggNOG" id="ENOG502ZFT2">
    <property type="taxonomic scope" value="Bacteria"/>
</dbReference>
<accession>S6AKM3</accession>